<evidence type="ECO:0000256" key="11">
    <source>
        <dbReference type="SAM" id="SignalP"/>
    </source>
</evidence>
<evidence type="ECO:0000256" key="5">
    <source>
        <dbReference type="ARBA" id="ARBA00022833"/>
    </source>
</evidence>
<keyword evidence="3 9" id="KW-0479">Metal-binding</keyword>
<dbReference type="CDD" id="cd14840">
    <property type="entry name" value="D-Ala-D-Ala_dipeptidase_Aad"/>
    <property type="match status" value="1"/>
</dbReference>
<comment type="similarity">
    <text evidence="9 10">Belongs to the peptidase M15D family.</text>
</comment>
<dbReference type="GO" id="GO:0006508">
    <property type="term" value="P:proteolysis"/>
    <property type="evidence" value="ECO:0007669"/>
    <property type="project" value="UniProtKB-KW"/>
</dbReference>
<dbReference type="SUPFAM" id="SSF55166">
    <property type="entry name" value="Hedgehog/DD-peptidase"/>
    <property type="match status" value="1"/>
</dbReference>
<comment type="function">
    <text evidence="9 10">Catalyzes hydrolysis of the D-alanyl-D-alanine dipeptide.</text>
</comment>
<dbReference type="Pfam" id="PF01427">
    <property type="entry name" value="Peptidase_M15"/>
    <property type="match status" value="1"/>
</dbReference>
<evidence type="ECO:0000256" key="8">
    <source>
        <dbReference type="ARBA" id="ARBA00023316"/>
    </source>
</evidence>
<keyword evidence="5 9" id="KW-0862">Zinc</keyword>
<keyword evidence="7 9" id="KW-0482">Metalloprotease</keyword>
<feature type="binding site" evidence="9">
    <location>
        <position position="216"/>
    </location>
    <ligand>
        <name>Zn(2+)</name>
        <dbReference type="ChEBI" id="CHEBI:29105"/>
        <note>catalytic</note>
    </ligand>
</feature>
<dbReference type="RefSeq" id="WP_303763734.1">
    <property type="nucleotide sequence ID" value="NZ_JABZGR010000011.1"/>
</dbReference>
<evidence type="ECO:0000313" key="13">
    <source>
        <dbReference type="Proteomes" id="UP000704068"/>
    </source>
</evidence>
<dbReference type="HAMAP" id="MF_01924">
    <property type="entry name" value="A_A_dipeptidase"/>
    <property type="match status" value="1"/>
</dbReference>
<dbReference type="PANTHER" id="PTHR43126:SF2">
    <property type="entry name" value="D-ALANYL-D-ALANINE DIPEPTIDASE"/>
    <property type="match status" value="1"/>
</dbReference>
<feature type="binding site" evidence="9">
    <location>
        <position position="141"/>
    </location>
    <ligand>
        <name>Zn(2+)</name>
        <dbReference type="ChEBI" id="CHEBI:29105"/>
        <note>catalytic</note>
    </ligand>
</feature>
<dbReference type="EMBL" id="JABZGR010000011">
    <property type="protein sequence ID" value="MBF0970370.1"/>
    <property type="molecule type" value="Genomic_DNA"/>
</dbReference>
<dbReference type="AlphaFoldDB" id="A0A929RW57"/>
<dbReference type="PANTHER" id="PTHR43126">
    <property type="entry name" value="D-ALANYL-D-ALANINE DIPEPTIDASE"/>
    <property type="match status" value="1"/>
</dbReference>
<keyword evidence="4 9" id="KW-0378">Hydrolase</keyword>
<dbReference type="GO" id="GO:0071555">
    <property type="term" value="P:cell wall organization"/>
    <property type="evidence" value="ECO:0007669"/>
    <property type="project" value="UniProtKB-KW"/>
</dbReference>
<reference evidence="12" key="1">
    <citation type="submission" date="2020-04" db="EMBL/GenBank/DDBJ databases">
        <title>Deep metagenomics examines the oral microbiome during advanced dental caries in children, revealing novel taxa and co-occurrences with host molecules.</title>
        <authorList>
            <person name="Baker J.L."/>
            <person name="Morton J.T."/>
            <person name="Dinis M."/>
            <person name="Alvarez R."/>
            <person name="Tran N.C."/>
            <person name="Knight R."/>
            <person name="Edlund A."/>
        </authorList>
    </citation>
    <scope>NUCLEOTIDE SEQUENCE</scope>
    <source>
        <strain evidence="12">JCVI_34_bin.1</strain>
    </source>
</reference>
<dbReference type="GO" id="GO:0008270">
    <property type="term" value="F:zinc ion binding"/>
    <property type="evidence" value="ECO:0007669"/>
    <property type="project" value="UniProtKB-UniRule"/>
</dbReference>
<comment type="cofactor">
    <cofactor evidence="9">
        <name>Zn(2+)</name>
        <dbReference type="ChEBI" id="CHEBI:29105"/>
    </cofactor>
    <text evidence="9">Binds 1 zinc ion per subunit.</text>
</comment>
<dbReference type="GO" id="GO:0008237">
    <property type="term" value="F:metallopeptidase activity"/>
    <property type="evidence" value="ECO:0007669"/>
    <property type="project" value="UniProtKB-KW"/>
</dbReference>
<keyword evidence="2 9" id="KW-0645">Protease</keyword>
<organism evidence="12 13">
    <name type="scientific">Alloprevotella tannerae</name>
    <dbReference type="NCBI Taxonomy" id="76122"/>
    <lineage>
        <taxon>Bacteria</taxon>
        <taxon>Pseudomonadati</taxon>
        <taxon>Bacteroidota</taxon>
        <taxon>Bacteroidia</taxon>
        <taxon>Bacteroidales</taxon>
        <taxon>Prevotellaceae</taxon>
        <taxon>Alloprevotella</taxon>
    </lineage>
</organism>
<keyword evidence="6 9" id="KW-0224">Dipeptidase</keyword>
<accession>A0A929RW57</accession>
<dbReference type="Gene3D" id="3.30.1380.10">
    <property type="match status" value="1"/>
</dbReference>
<dbReference type="InterPro" id="IPR009045">
    <property type="entry name" value="Zn_M74/Hedgehog-like"/>
</dbReference>
<evidence type="ECO:0000256" key="1">
    <source>
        <dbReference type="ARBA" id="ARBA00001362"/>
    </source>
</evidence>
<feature type="active site" description="Proton donor/acceptor" evidence="9">
    <location>
        <position position="213"/>
    </location>
</feature>
<dbReference type="PIRSF" id="PIRSF026671">
    <property type="entry name" value="AA_dipeptidase"/>
    <property type="match status" value="1"/>
</dbReference>
<keyword evidence="11" id="KW-0732">Signal</keyword>
<proteinExistence type="inferred from homology"/>
<dbReference type="GO" id="GO:0160237">
    <property type="term" value="F:D-Ala-D-Ala dipeptidase activity"/>
    <property type="evidence" value="ECO:0007669"/>
    <property type="project" value="UniProtKB-EC"/>
</dbReference>
<dbReference type="Proteomes" id="UP000704068">
    <property type="component" value="Unassembled WGS sequence"/>
</dbReference>
<comment type="catalytic activity">
    <reaction evidence="1 9 10">
        <text>D-alanyl-D-alanine + H2O = 2 D-alanine</text>
        <dbReference type="Rhea" id="RHEA:20661"/>
        <dbReference type="ChEBI" id="CHEBI:15377"/>
        <dbReference type="ChEBI" id="CHEBI:57416"/>
        <dbReference type="ChEBI" id="CHEBI:57822"/>
        <dbReference type="EC" id="3.4.13.22"/>
    </reaction>
</comment>
<evidence type="ECO:0000313" key="12">
    <source>
        <dbReference type="EMBL" id="MBF0970370.1"/>
    </source>
</evidence>
<dbReference type="EC" id="3.4.13.22" evidence="9 10"/>
<feature type="signal peptide" evidence="11">
    <location>
        <begin position="1"/>
        <end position="21"/>
    </location>
</feature>
<feature type="site" description="Transition state stabilizer" evidence="9">
    <location>
        <position position="110"/>
    </location>
</feature>
<evidence type="ECO:0000256" key="3">
    <source>
        <dbReference type="ARBA" id="ARBA00022723"/>
    </source>
</evidence>
<comment type="caution">
    <text evidence="12">The sequence shown here is derived from an EMBL/GenBank/DDBJ whole genome shotgun (WGS) entry which is preliminary data.</text>
</comment>
<gene>
    <name evidence="12" type="ORF">HXK21_04945</name>
</gene>
<protein>
    <recommendedName>
        <fullName evidence="9 10">D-alanyl-D-alanine dipeptidase</fullName>
        <shortName evidence="9 10">D-Ala-D-Ala dipeptidase</shortName>
        <ecNumber evidence="9 10">3.4.13.22</ecNumber>
    </recommendedName>
</protein>
<keyword evidence="8 10" id="KW-0961">Cell wall biogenesis/degradation</keyword>
<evidence type="ECO:0000256" key="4">
    <source>
        <dbReference type="ARBA" id="ARBA00022801"/>
    </source>
</evidence>
<evidence type="ECO:0000256" key="9">
    <source>
        <dbReference type="HAMAP-Rule" id="MF_01924"/>
    </source>
</evidence>
<dbReference type="InterPro" id="IPR000755">
    <property type="entry name" value="A_A_dipeptidase"/>
</dbReference>
<evidence type="ECO:0000256" key="6">
    <source>
        <dbReference type="ARBA" id="ARBA00022997"/>
    </source>
</evidence>
<evidence type="ECO:0000256" key="7">
    <source>
        <dbReference type="ARBA" id="ARBA00023049"/>
    </source>
</evidence>
<sequence>MRRPHRPLLLVLCAAASLLFAKKKTPAAPTKTPTELSMERQGLVDLRSVDPTIQVSLMYGRADNFTGQVLYTELHTAYLLPSTAAALKRAQTELKRLRPDLSLKVYDAARPMSVQQKMFNVVAGTPKSIYVSNPANGGGLHNYGLAVDITLCNAATGDTIPMGTKIDYMGRLSHVNLEQEFLKQKRISPAAVANRRLLRRVMAVGGFKVLRTEWWHFNFKTRAQAKAHYKLIR</sequence>
<evidence type="ECO:0000256" key="10">
    <source>
        <dbReference type="PIRNR" id="PIRNR026671"/>
    </source>
</evidence>
<feature type="chain" id="PRO_5037519022" description="D-alanyl-D-alanine dipeptidase" evidence="11">
    <location>
        <begin position="22"/>
        <end position="233"/>
    </location>
</feature>
<evidence type="ECO:0000256" key="2">
    <source>
        <dbReference type="ARBA" id="ARBA00022670"/>
    </source>
</evidence>
<feature type="binding site" evidence="9">
    <location>
        <position position="148"/>
    </location>
    <ligand>
        <name>Zn(2+)</name>
        <dbReference type="ChEBI" id="CHEBI:29105"/>
        <note>catalytic</note>
    </ligand>
</feature>
<name>A0A929RW57_9BACT</name>